<sequence>MKKDSRTHIESPRGSNSTRDRELDRGGSISSRNSQLRMREGTSLSRPSL</sequence>
<dbReference type="AlphaFoldDB" id="A0A9I9DME3"/>
<feature type="region of interest" description="Disordered" evidence="1">
    <location>
        <begin position="1"/>
        <end position="49"/>
    </location>
</feature>
<dbReference type="EnsemblPlants" id="MELO3C020641.2.1">
    <property type="protein sequence ID" value="MELO3C020641.2.1"/>
    <property type="gene ID" value="MELO3C020641.2"/>
</dbReference>
<reference evidence="2" key="1">
    <citation type="submission" date="2023-03" db="UniProtKB">
        <authorList>
            <consortium name="EnsemblPlants"/>
        </authorList>
    </citation>
    <scope>IDENTIFICATION</scope>
</reference>
<feature type="compositionally biased region" description="Polar residues" evidence="1">
    <location>
        <begin position="28"/>
        <end position="49"/>
    </location>
</feature>
<evidence type="ECO:0000256" key="1">
    <source>
        <dbReference type="SAM" id="MobiDB-lite"/>
    </source>
</evidence>
<organism evidence="2">
    <name type="scientific">Cucumis melo</name>
    <name type="common">Muskmelon</name>
    <dbReference type="NCBI Taxonomy" id="3656"/>
    <lineage>
        <taxon>Eukaryota</taxon>
        <taxon>Viridiplantae</taxon>
        <taxon>Streptophyta</taxon>
        <taxon>Embryophyta</taxon>
        <taxon>Tracheophyta</taxon>
        <taxon>Spermatophyta</taxon>
        <taxon>Magnoliopsida</taxon>
        <taxon>eudicotyledons</taxon>
        <taxon>Gunneridae</taxon>
        <taxon>Pentapetalae</taxon>
        <taxon>rosids</taxon>
        <taxon>fabids</taxon>
        <taxon>Cucurbitales</taxon>
        <taxon>Cucurbitaceae</taxon>
        <taxon>Benincaseae</taxon>
        <taxon>Cucumis</taxon>
    </lineage>
</organism>
<proteinExistence type="predicted"/>
<feature type="compositionally biased region" description="Basic and acidic residues" evidence="1">
    <location>
        <begin position="1"/>
        <end position="11"/>
    </location>
</feature>
<name>A0A9I9DME3_CUCME</name>
<evidence type="ECO:0000313" key="2">
    <source>
        <dbReference type="EnsemblPlants" id="MELO3C020641.2.1"/>
    </source>
</evidence>
<accession>A0A9I9DME3</accession>
<dbReference type="Gramene" id="MELO3C020641.2.1">
    <property type="protein sequence ID" value="MELO3C020641.2.1"/>
    <property type="gene ID" value="MELO3C020641.2"/>
</dbReference>
<protein>
    <submittedName>
        <fullName evidence="2">Uncharacterized protein</fullName>
    </submittedName>
</protein>